<feature type="region of interest" description="Disordered" evidence="4">
    <location>
        <begin position="1"/>
        <end position="22"/>
    </location>
</feature>
<keyword evidence="6" id="KW-0413">Isomerase</keyword>
<dbReference type="RefSeq" id="WP_102644422.1">
    <property type="nucleotide sequence ID" value="NZ_PNYA01000004.1"/>
</dbReference>
<protein>
    <recommendedName>
        <fullName evidence="2">3-hydroxyisobutyryl-CoA hydrolase</fullName>
        <ecNumber evidence="2">3.1.2.4</ecNumber>
    </recommendedName>
</protein>
<dbReference type="AlphaFoldDB" id="A0A2N7VXZ0"/>
<reference evidence="6 7" key="1">
    <citation type="submission" date="2018-01" db="EMBL/GenBank/DDBJ databases">
        <title>Whole genome analyses suggest that Burkholderia sensu lato contains two further novel genera in the rhizoxinica-symbiotica group Mycetohabitans gen. nov., and Trinickia gen. nov.: implications for the evolution of diazotrophy and nodulation in the Burkholderiaceae.</title>
        <authorList>
            <person name="Estrada-de los Santos P."/>
            <person name="Palmer M."/>
            <person name="Chavez-Ramirez B."/>
            <person name="Beukes C."/>
            <person name="Steenkamp E.T."/>
            <person name="Hirsch A.M."/>
            <person name="Manyaka P."/>
            <person name="Maluk M."/>
            <person name="Lafos M."/>
            <person name="Crook M."/>
            <person name="Gross E."/>
            <person name="Simon M.F."/>
            <person name="Bueno dos Reis Junior F."/>
            <person name="Poole P.S."/>
            <person name="Venter S.N."/>
            <person name="James E.K."/>
        </authorList>
    </citation>
    <scope>NUCLEOTIDE SEQUENCE [LARGE SCALE GENOMIC DNA]</scope>
    <source>
        <strain evidence="6 7">GIMN1.004</strain>
    </source>
</reference>
<dbReference type="PANTHER" id="PTHR43176:SF3">
    <property type="entry name" value="3-HYDROXYISOBUTYRYL-COA HYDROLASE, MITOCHONDRIAL"/>
    <property type="match status" value="1"/>
</dbReference>
<evidence type="ECO:0000313" key="7">
    <source>
        <dbReference type="Proteomes" id="UP000235616"/>
    </source>
</evidence>
<dbReference type="InterPro" id="IPR029045">
    <property type="entry name" value="ClpP/crotonase-like_dom_sf"/>
</dbReference>
<name>A0A2N7VXZ0_9BURK</name>
<dbReference type="GO" id="GO:0016853">
    <property type="term" value="F:isomerase activity"/>
    <property type="evidence" value="ECO:0007669"/>
    <property type="project" value="UniProtKB-KW"/>
</dbReference>
<keyword evidence="7" id="KW-1185">Reference proteome</keyword>
<proteinExistence type="predicted"/>
<evidence type="ECO:0000256" key="4">
    <source>
        <dbReference type="SAM" id="MobiDB-lite"/>
    </source>
</evidence>
<evidence type="ECO:0000313" key="6">
    <source>
        <dbReference type="EMBL" id="PMS22022.1"/>
    </source>
</evidence>
<feature type="domain" description="Enoyl-CoA hydratase/isomerase" evidence="5">
    <location>
        <begin position="35"/>
        <end position="373"/>
    </location>
</feature>
<dbReference type="InterPro" id="IPR045004">
    <property type="entry name" value="ECH_dom"/>
</dbReference>
<dbReference type="Proteomes" id="UP000235616">
    <property type="component" value="Unassembled WGS sequence"/>
</dbReference>
<comment type="caution">
    <text evidence="6">The sequence shown here is derived from an EMBL/GenBank/DDBJ whole genome shotgun (WGS) entry which is preliminary data.</text>
</comment>
<dbReference type="GO" id="GO:0006574">
    <property type="term" value="P:L-valine catabolic process"/>
    <property type="evidence" value="ECO:0007669"/>
    <property type="project" value="TreeGrafter"/>
</dbReference>
<organism evidence="6 7">
    <name type="scientific">Trinickia dabaoshanensis</name>
    <dbReference type="NCBI Taxonomy" id="564714"/>
    <lineage>
        <taxon>Bacteria</taxon>
        <taxon>Pseudomonadati</taxon>
        <taxon>Pseudomonadota</taxon>
        <taxon>Betaproteobacteria</taxon>
        <taxon>Burkholderiales</taxon>
        <taxon>Burkholderiaceae</taxon>
        <taxon>Trinickia</taxon>
    </lineage>
</organism>
<dbReference type="InterPro" id="IPR032259">
    <property type="entry name" value="HIBYL-CoA-H"/>
</dbReference>
<keyword evidence="3" id="KW-0378">Hydrolase</keyword>
<dbReference type="EC" id="3.1.2.4" evidence="2"/>
<gene>
    <name evidence="6" type="ORF">C0Z18_05750</name>
</gene>
<evidence type="ECO:0000259" key="5">
    <source>
        <dbReference type="Pfam" id="PF16113"/>
    </source>
</evidence>
<dbReference type="NCBIfam" id="NF004127">
    <property type="entry name" value="PRK05617.1"/>
    <property type="match status" value="1"/>
</dbReference>
<evidence type="ECO:0000256" key="3">
    <source>
        <dbReference type="ARBA" id="ARBA00022801"/>
    </source>
</evidence>
<dbReference type="Gene3D" id="3.90.226.10">
    <property type="entry name" value="2-enoyl-CoA Hydratase, Chain A, domain 1"/>
    <property type="match status" value="1"/>
</dbReference>
<evidence type="ECO:0000256" key="2">
    <source>
        <dbReference type="ARBA" id="ARBA00011915"/>
    </source>
</evidence>
<dbReference type="PANTHER" id="PTHR43176">
    <property type="entry name" value="3-HYDROXYISOBUTYRYL-COA HYDROLASE-RELATED"/>
    <property type="match status" value="1"/>
</dbReference>
<dbReference type="SUPFAM" id="SSF52096">
    <property type="entry name" value="ClpP/crotonase"/>
    <property type="match status" value="1"/>
</dbReference>
<dbReference type="OrthoDB" id="9790967at2"/>
<comment type="catalytic activity">
    <reaction evidence="1">
        <text>3-hydroxy-2-methylpropanoyl-CoA + H2O = 3-hydroxy-2-methylpropanoate + CoA + H(+)</text>
        <dbReference type="Rhea" id="RHEA:20888"/>
        <dbReference type="ChEBI" id="CHEBI:11805"/>
        <dbReference type="ChEBI" id="CHEBI:15377"/>
        <dbReference type="ChEBI" id="CHEBI:15378"/>
        <dbReference type="ChEBI" id="CHEBI:57287"/>
        <dbReference type="ChEBI" id="CHEBI:57340"/>
        <dbReference type="EC" id="3.1.2.4"/>
    </reaction>
</comment>
<evidence type="ECO:0000256" key="1">
    <source>
        <dbReference type="ARBA" id="ARBA00001709"/>
    </source>
</evidence>
<dbReference type="Pfam" id="PF16113">
    <property type="entry name" value="ECH_2"/>
    <property type="match status" value="1"/>
</dbReference>
<sequence>MNARVELSDAGRDGVSGATPPAEGRVLSHVVNGVAILTLDRPHALNALSHRMVRELAEHVERYREDDAIVAVVLHGSGEKGFCAGGDVRALYHAANAGRAEGDDGWRQFFIDEYRLDFALHAFPKPIVALADGITMGGGMGLAQAASLRIATERSKIAMPETRIGFVPDVGATRFLSVMPVELALYVALTGAVLSGADAVRCGLADVCVQSEWLQGFEARLTALPADEVGARLREAFVPPTAPLPPAPIEGVLGGIEKHFAARLTVDEMAASLAATLIANPPPEMRAWLQSALDTLHGYSPTMLHVTREAILRGRRITLADAYRMELGIVSRAIEEGDFREGVRAHLVDKDRSPRWQPGSLAEVRQERIAHFLRSPWPSARHPLADLGALPQTRASRLPS</sequence>
<dbReference type="EMBL" id="PNYA01000004">
    <property type="protein sequence ID" value="PMS22022.1"/>
    <property type="molecule type" value="Genomic_DNA"/>
</dbReference>
<feature type="compositionally biased region" description="Basic and acidic residues" evidence="4">
    <location>
        <begin position="1"/>
        <end position="12"/>
    </location>
</feature>
<dbReference type="GO" id="GO:0003860">
    <property type="term" value="F:3-hydroxyisobutyryl-CoA hydrolase activity"/>
    <property type="evidence" value="ECO:0007669"/>
    <property type="project" value="UniProtKB-EC"/>
</dbReference>
<dbReference type="CDD" id="cd06558">
    <property type="entry name" value="crotonase-like"/>
    <property type="match status" value="1"/>
</dbReference>
<accession>A0A2N7VXZ0</accession>